<organism evidence="7">
    <name type="scientific">marine sediment metagenome</name>
    <dbReference type="NCBI Taxonomy" id="412755"/>
    <lineage>
        <taxon>unclassified sequences</taxon>
        <taxon>metagenomes</taxon>
        <taxon>ecological metagenomes</taxon>
    </lineage>
</organism>
<evidence type="ECO:0000256" key="1">
    <source>
        <dbReference type="ARBA" id="ARBA00004651"/>
    </source>
</evidence>
<evidence type="ECO:0000313" key="7">
    <source>
        <dbReference type="EMBL" id="GAI16545.1"/>
    </source>
</evidence>
<feature type="transmembrane region" description="Helical" evidence="6">
    <location>
        <begin position="12"/>
        <end position="34"/>
    </location>
</feature>
<evidence type="ECO:0000256" key="2">
    <source>
        <dbReference type="ARBA" id="ARBA00022475"/>
    </source>
</evidence>
<dbReference type="GO" id="GO:0005886">
    <property type="term" value="C:plasma membrane"/>
    <property type="evidence" value="ECO:0007669"/>
    <property type="project" value="UniProtKB-SubCell"/>
</dbReference>
<dbReference type="PANTHER" id="PTHR39087">
    <property type="entry name" value="UPF0104 MEMBRANE PROTEIN MJ1595"/>
    <property type="match status" value="1"/>
</dbReference>
<keyword evidence="5 6" id="KW-0472">Membrane</keyword>
<dbReference type="AlphaFoldDB" id="X1MPF1"/>
<dbReference type="Pfam" id="PF03706">
    <property type="entry name" value="LPG_synthase_TM"/>
    <property type="match status" value="1"/>
</dbReference>
<accession>X1MPF1</accession>
<name>X1MPF1_9ZZZZ</name>
<evidence type="ECO:0000256" key="3">
    <source>
        <dbReference type="ARBA" id="ARBA00022692"/>
    </source>
</evidence>
<feature type="transmembrane region" description="Helical" evidence="6">
    <location>
        <begin position="72"/>
        <end position="93"/>
    </location>
</feature>
<dbReference type="NCBIfam" id="TIGR00374">
    <property type="entry name" value="flippase-like domain"/>
    <property type="match status" value="1"/>
</dbReference>
<evidence type="ECO:0000256" key="6">
    <source>
        <dbReference type="SAM" id="Phobius"/>
    </source>
</evidence>
<keyword evidence="4 6" id="KW-1133">Transmembrane helix</keyword>
<comment type="caution">
    <text evidence="7">The sequence shown here is derived from an EMBL/GenBank/DDBJ whole genome shotgun (WGS) entry which is preliminary data.</text>
</comment>
<dbReference type="PANTHER" id="PTHR39087:SF2">
    <property type="entry name" value="UPF0104 MEMBRANE PROTEIN MJ1595"/>
    <property type="match status" value="1"/>
</dbReference>
<sequence length="132" mass="13724">GYHEIVSDKNLLVASILLSLMIWLFDGLTCYMVSIAVGAQISIIAVILAVSIGNVGKIAPATPGSVGIYESILVSVLIFFGVAFDVAVVIAILDHAIKKLFNLMFGVPATAGIGIKIAQIYEMAGCKKGGIG</sequence>
<feature type="non-terminal residue" evidence="7">
    <location>
        <position position="1"/>
    </location>
</feature>
<dbReference type="InterPro" id="IPR022791">
    <property type="entry name" value="L-PG_synthase/AglD"/>
</dbReference>
<feature type="transmembrane region" description="Helical" evidence="6">
    <location>
        <begin position="41"/>
        <end position="60"/>
    </location>
</feature>
<keyword evidence="2" id="KW-1003">Cell membrane</keyword>
<evidence type="ECO:0000256" key="5">
    <source>
        <dbReference type="ARBA" id="ARBA00023136"/>
    </source>
</evidence>
<proteinExistence type="predicted"/>
<dbReference type="EMBL" id="BARV01006743">
    <property type="protein sequence ID" value="GAI16545.1"/>
    <property type="molecule type" value="Genomic_DNA"/>
</dbReference>
<comment type="subcellular location">
    <subcellularLocation>
        <location evidence="1">Cell membrane</location>
        <topology evidence="1">Multi-pass membrane protein</topology>
    </subcellularLocation>
</comment>
<reference evidence="7" key="1">
    <citation type="journal article" date="2014" name="Front. Microbiol.">
        <title>High frequency of phylogenetically diverse reductive dehalogenase-homologous genes in deep subseafloor sedimentary metagenomes.</title>
        <authorList>
            <person name="Kawai M."/>
            <person name="Futagami T."/>
            <person name="Toyoda A."/>
            <person name="Takaki Y."/>
            <person name="Nishi S."/>
            <person name="Hori S."/>
            <person name="Arai W."/>
            <person name="Tsubouchi T."/>
            <person name="Morono Y."/>
            <person name="Uchiyama I."/>
            <person name="Ito T."/>
            <person name="Fujiyama A."/>
            <person name="Inagaki F."/>
            <person name="Takami H."/>
        </authorList>
    </citation>
    <scope>NUCLEOTIDE SEQUENCE</scope>
    <source>
        <strain evidence="7">Expedition CK06-06</strain>
    </source>
</reference>
<keyword evidence="3 6" id="KW-0812">Transmembrane</keyword>
<gene>
    <name evidence="7" type="ORF">S06H3_13818</name>
</gene>
<evidence type="ECO:0000256" key="4">
    <source>
        <dbReference type="ARBA" id="ARBA00022989"/>
    </source>
</evidence>
<protein>
    <submittedName>
        <fullName evidence="7">Uncharacterized protein</fullName>
    </submittedName>
</protein>